<dbReference type="GeneID" id="18927078"/>
<evidence type="ECO:0000256" key="6">
    <source>
        <dbReference type="SAM" id="Phobius"/>
    </source>
</evidence>
<comment type="subcellular location">
    <subcellularLocation>
        <location evidence="1">Membrane</location>
        <topology evidence="1">Multi-pass membrane protein</topology>
    </subcellularLocation>
</comment>
<evidence type="ECO:0000313" key="7">
    <source>
        <dbReference type="EMBL" id="EGG11653.1"/>
    </source>
</evidence>
<dbReference type="RefSeq" id="XP_007405288.1">
    <property type="nucleotide sequence ID" value="XM_007405226.1"/>
</dbReference>
<dbReference type="eggNOG" id="KOG3797">
    <property type="taxonomic scope" value="Eukaryota"/>
</dbReference>
<evidence type="ECO:0000256" key="2">
    <source>
        <dbReference type="ARBA" id="ARBA00007524"/>
    </source>
</evidence>
<gene>
    <name evidence="7" type="ORF">MELLADRAFT_29874</name>
</gene>
<evidence type="ECO:0008006" key="9">
    <source>
        <dbReference type="Google" id="ProtNLM"/>
    </source>
</evidence>
<dbReference type="InterPro" id="IPR038330">
    <property type="entry name" value="TspO/MBR-related_sf"/>
</dbReference>
<comment type="similarity">
    <text evidence="2">Belongs to the TspO/BZRP family.</text>
</comment>
<dbReference type="FunCoup" id="F4R893">
    <property type="interactions" value="17"/>
</dbReference>
<accession>F4R893</accession>
<dbReference type="FunFam" id="1.20.1260.100:FF:000001">
    <property type="entry name" value="translocator protein 2"/>
    <property type="match status" value="1"/>
</dbReference>
<evidence type="ECO:0000313" key="8">
    <source>
        <dbReference type="Proteomes" id="UP000001072"/>
    </source>
</evidence>
<sequence>LPHIPISVLRVSLNPIYSTILPVILGTTTGLITRTSVSTWYPTLRKPPYEPPRWAFPVAWTYLYATMGYSSHLLTQTYLKSINGFDSSLINDSNLSLKLYFSQLVFNLLWTPIFFGKRNVGLGLIDISILDLNVFYLTYLSKKVNEKAFYLFLPYCAWLSYATYLNAGVWYLNGGKDKL</sequence>
<dbReference type="OrthoDB" id="8841220at2759"/>
<reference evidence="8" key="1">
    <citation type="journal article" date="2011" name="Proc. Natl. Acad. Sci. U.S.A.">
        <title>Obligate biotrophy features unraveled by the genomic analysis of rust fungi.</title>
        <authorList>
            <person name="Duplessis S."/>
            <person name="Cuomo C.A."/>
            <person name="Lin Y.-C."/>
            <person name="Aerts A."/>
            <person name="Tisserant E."/>
            <person name="Veneault-Fourrey C."/>
            <person name="Joly D.L."/>
            <person name="Hacquard S."/>
            <person name="Amselem J."/>
            <person name="Cantarel B.L."/>
            <person name="Chiu R."/>
            <person name="Coutinho P.M."/>
            <person name="Feau N."/>
            <person name="Field M."/>
            <person name="Frey P."/>
            <person name="Gelhaye E."/>
            <person name="Goldberg J."/>
            <person name="Grabherr M.G."/>
            <person name="Kodira C.D."/>
            <person name="Kohler A."/>
            <person name="Kuees U."/>
            <person name="Lindquist E.A."/>
            <person name="Lucas S.M."/>
            <person name="Mago R."/>
            <person name="Mauceli E."/>
            <person name="Morin E."/>
            <person name="Murat C."/>
            <person name="Pangilinan J.L."/>
            <person name="Park R."/>
            <person name="Pearson M."/>
            <person name="Quesneville H."/>
            <person name="Rouhier N."/>
            <person name="Sakthikumar S."/>
            <person name="Salamov A.A."/>
            <person name="Schmutz J."/>
            <person name="Selles B."/>
            <person name="Shapiro H."/>
            <person name="Tanguay P."/>
            <person name="Tuskan G.A."/>
            <person name="Henrissat B."/>
            <person name="Van de Peer Y."/>
            <person name="Rouze P."/>
            <person name="Ellis J.G."/>
            <person name="Dodds P.N."/>
            <person name="Schein J.E."/>
            <person name="Zhong S."/>
            <person name="Hamelin R.C."/>
            <person name="Grigoriev I.V."/>
            <person name="Szabo L.J."/>
            <person name="Martin F."/>
        </authorList>
    </citation>
    <scope>NUCLEOTIDE SEQUENCE [LARGE SCALE GENOMIC DNA]</scope>
    <source>
        <strain evidence="8">98AG31 / pathotype 3-4-7</strain>
    </source>
</reference>
<dbReference type="Gene3D" id="1.20.1260.100">
    <property type="entry name" value="TspO/MBR protein"/>
    <property type="match status" value="1"/>
</dbReference>
<dbReference type="VEuPathDB" id="FungiDB:MELLADRAFT_29874"/>
<feature type="transmembrane region" description="Helical" evidence="6">
    <location>
        <begin position="15"/>
        <end position="33"/>
    </location>
</feature>
<evidence type="ECO:0000256" key="5">
    <source>
        <dbReference type="ARBA" id="ARBA00023136"/>
    </source>
</evidence>
<keyword evidence="5 6" id="KW-0472">Membrane</keyword>
<dbReference type="STRING" id="747676.F4R893"/>
<dbReference type="Pfam" id="PF03073">
    <property type="entry name" value="TspO_MBR"/>
    <property type="match status" value="1"/>
</dbReference>
<dbReference type="InterPro" id="IPR004307">
    <property type="entry name" value="TspO_MBR"/>
</dbReference>
<feature type="non-terminal residue" evidence="7">
    <location>
        <position position="1"/>
    </location>
</feature>
<dbReference type="PANTHER" id="PTHR10057:SF0">
    <property type="entry name" value="TRANSLOCATOR PROTEIN"/>
    <property type="match status" value="1"/>
</dbReference>
<dbReference type="GO" id="GO:0005741">
    <property type="term" value="C:mitochondrial outer membrane"/>
    <property type="evidence" value="ECO:0007669"/>
    <property type="project" value="TreeGrafter"/>
</dbReference>
<proteinExistence type="inferred from homology"/>
<keyword evidence="3 6" id="KW-0812">Transmembrane</keyword>
<feature type="non-terminal residue" evidence="7">
    <location>
        <position position="179"/>
    </location>
</feature>
<feature type="transmembrane region" description="Helical" evidence="6">
    <location>
        <begin position="152"/>
        <end position="172"/>
    </location>
</feature>
<dbReference type="KEGG" id="mlr:MELLADRAFT_29874"/>
<dbReference type="InParanoid" id="F4R893"/>
<dbReference type="CDD" id="cd15904">
    <property type="entry name" value="TSPO_MBR"/>
    <property type="match status" value="1"/>
</dbReference>
<name>F4R893_MELLP</name>
<dbReference type="Proteomes" id="UP000001072">
    <property type="component" value="Unassembled WGS sequence"/>
</dbReference>
<dbReference type="AlphaFoldDB" id="F4R893"/>
<dbReference type="EMBL" id="GL883092">
    <property type="protein sequence ID" value="EGG11653.1"/>
    <property type="molecule type" value="Genomic_DNA"/>
</dbReference>
<dbReference type="PANTHER" id="PTHR10057">
    <property type="entry name" value="PERIPHERAL-TYPE BENZODIAZEPINE RECEPTOR"/>
    <property type="match status" value="1"/>
</dbReference>
<organism evidence="8">
    <name type="scientific">Melampsora larici-populina (strain 98AG31 / pathotype 3-4-7)</name>
    <name type="common">Poplar leaf rust fungus</name>
    <dbReference type="NCBI Taxonomy" id="747676"/>
    <lineage>
        <taxon>Eukaryota</taxon>
        <taxon>Fungi</taxon>
        <taxon>Dikarya</taxon>
        <taxon>Basidiomycota</taxon>
        <taxon>Pucciniomycotina</taxon>
        <taxon>Pucciniomycetes</taxon>
        <taxon>Pucciniales</taxon>
        <taxon>Melampsoraceae</taxon>
        <taxon>Melampsora</taxon>
    </lineage>
</organism>
<keyword evidence="8" id="KW-1185">Reference proteome</keyword>
<dbReference type="GO" id="GO:0033013">
    <property type="term" value="P:tetrapyrrole metabolic process"/>
    <property type="evidence" value="ECO:0007669"/>
    <property type="project" value="UniProtKB-ARBA"/>
</dbReference>
<keyword evidence="4 6" id="KW-1133">Transmembrane helix</keyword>
<dbReference type="PIRSF" id="PIRSF005859">
    <property type="entry name" value="PBR"/>
    <property type="match status" value="1"/>
</dbReference>
<evidence type="ECO:0000256" key="4">
    <source>
        <dbReference type="ARBA" id="ARBA00022989"/>
    </source>
</evidence>
<protein>
    <recommendedName>
        <fullName evidence="9">TspO/MBR-related protein</fullName>
    </recommendedName>
</protein>
<dbReference type="HOGENOM" id="CLU_091805_0_1_1"/>
<evidence type="ECO:0000256" key="3">
    <source>
        <dbReference type="ARBA" id="ARBA00022692"/>
    </source>
</evidence>
<evidence type="ECO:0000256" key="1">
    <source>
        <dbReference type="ARBA" id="ARBA00004141"/>
    </source>
</evidence>